<dbReference type="EMBL" id="SLXV01000038">
    <property type="protein sequence ID" value="TCP64620.1"/>
    <property type="molecule type" value="Genomic_DNA"/>
</dbReference>
<reference evidence="1 2" key="1">
    <citation type="submission" date="2019-03" db="EMBL/GenBank/DDBJ databases">
        <title>Genomic Encyclopedia of Type Strains, Phase IV (KMG-IV): sequencing the most valuable type-strain genomes for metagenomic binning, comparative biology and taxonomic classification.</title>
        <authorList>
            <person name="Goeker M."/>
        </authorList>
    </citation>
    <scope>NUCLEOTIDE SEQUENCE [LARGE SCALE GENOMIC DNA]</scope>
    <source>
        <strain evidence="1 2">DSM 46831</strain>
    </source>
</reference>
<protein>
    <submittedName>
        <fullName evidence="1">Inhibitor of sigma-G Gin protein</fullName>
    </submittedName>
</protein>
<dbReference type="OrthoDB" id="2886653at2"/>
<name>A0A4R2RL29_9BACL</name>
<dbReference type="Pfam" id="PF10764">
    <property type="entry name" value="Gin"/>
    <property type="match status" value="1"/>
</dbReference>
<dbReference type="Proteomes" id="UP000294746">
    <property type="component" value="Unassembled WGS sequence"/>
</dbReference>
<evidence type="ECO:0000313" key="2">
    <source>
        <dbReference type="Proteomes" id="UP000294746"/>
    </source>
</evidence>
<sequence length="75" mass="8904">MSEGMTKIEYLQEPCLICHTIQEDMLHLLEKPICTCCEQVIINTDCDQPEMYLFHVSRLKKIWLNEIDIREEGTF</sequence>
<organism evidence="1 2">
    <name type="scientific">Baia soyae</name>
    <dbReference type="NCBI Taxonomy" id="1544746"/>
    <lineage>
        <taxon>Bacteria</taxon>
        <taxon>Bacillati</taxon>
        <taxon>Bacillota</taxon>
        <taxon>Bacilli</taxon>
        <taxon>Bacillales</taxon>
        <taxon>Thermoactinomycetaceae</taxon>
        <taxon>Baia</taxon>
    </lineage>
</organism>
<dbReference type="AlphaFoldDB" id="A0A4R2RL29"/>
<keyword evidence="2" id="KW-1185">Reference proteome</keyword>
<accession>A0A4R2RL29</accession>
<proteinExistence type="predicted"/>
<evidence type="ECO:0000313" key="1">
    <source>
        <dbReference type="EMBL" id="TCP64620.1"/>
    </source>
</evidence>
<comment type="caution">
    <text evidence="1">The sequence shown here is derived from an EMBL/GenBank/DDBJ whole genome shotgun (WGS) entry which is preliminary data.</text>
</comment>
<gene>
    <name evidence="1" type="ORF">EDD57_1383</name>
</gene>
<dbReference type="InterPro" id="IPR019700">
    <property type="entry name" value="Sigma-G_inhibitor_Gin"/>
</dbReference>